<dbReference type="InterPro" id="IPR000719">
    <property type="entry name" value="Prot_kinase_dom"/>
</dbReference>
<evidence type="ECO:0000256" key="3">
    <source>
        <dbReference type="SAM" id="MobiDB-lite"/>
    </source>
</evidence>
<feature type="compositionally biased region" description="Low complexity" evidence="3">
    <location>
        <begin position="159"/>
        <end position="168"/>
    </location>
</feature>
<reference evidence="5" key="1">
    <citation type="submission" date="2021-02" db="EMBL/GenBank/DDBJ databases">
        <title>Psilocybe cubensis genome.</title>
        <authorList>
            <person name="Mckernan K.J."/>
            <person name="Crawford S."/>
            <person name="Trippe A."/>
            <person name="Kane L.T."/>
            <person name="Mclaughlin S."/>
        </authorList>
    </citation>
    <scope>NUCLEOTIDE SEQUENCE [LARGE SCALE GENOMIC DNA]</scope>
    <source>
        <strain evidence="5">MGC-MH-2018</strain>
    </source>
</reference>
<protein>
    <recommendedName>
        <fullName evidence="4">Protein kinase domain-containing protein</fullName>
    </recommendedName>
</protein>
<dbReference type="GO" id="GO:0035556">
    <property type="term" value="P:intracellular signal transduction"/>
    <property type="evidence" value="ECO:0007669"/>
    <property type="project" value="TreeGrafter"/>
</dbReference>
<feature type="compositionally biased region" description="Low complexity" evidence="3">
    <location>
        <begin position="540"/>
        <end position="551"/>
    </location>
</feature>
<dbReference type="InterPro" id="IPR011009">
    <property type="entry name" value="Kinase-like_dom_sf"/>
</dbReference>
<dbReference type="Pfam" id="PF00069">
    <property type="entry name" value="Pkinase"/>
    <property type="match status" value="1"/>
</dbReference>
<dbReference type="PANTHER" id="PTHR24346">
    <property type="entry name" value="MAP/MICROTUBULE AFFINITY-REGULATING KINASE"/>
    <property type="match status" value="1"/>
</dbReference>
<feature type="compositionally biased region" description="Low complexity" evidence="3">
    <location>
        <begin position="364"/>
        <end position="373"/>
    </location>
</feature>
<evidence type="ECO:0000259" key="4">
    <source>
        <dbReference type="PROSITE" id="PS50011"/>
    </source>
</evidence>
<dbReference type="PANTHER" id="PTHR24346:SF110">
    <property type="entry name" value="NON-SPECIFIC SERINE_THREONINE PROTEIN KINASE"/>
    <property type="match status" value="1"/>
</dbReference>
<evidence type="ECO:0000313" key="5">
    <source>
        <dbReference type="EMBL" id="KAG5171055.1"/>
    </source>
</evidence>
<feature type="compositionally biased region" description="Low complexity" evidence="3">
    <location>
        <begin position="499"/>
        <end position="524"/>
    </location>
</feature>
<feature type="region of interest" description="Disordered" evidence="3">
    <location>
        <begin position="499"/>
        <end position="578"/>
    </location>
</feature>
<feature type="compositionally biased region" description="Acidic residues" evidence="3">
    <location>
        <begin position="1114"/>
        <end position="1129"/>
    </location>
</feature>
<feature type="region of interest" description="Disordered" evidence="3">
    <location>
        <begin position="1050"/>
        <end position="1071"/>
    </location>
</feature>
<feature type="compositionally biased region" description="Polar residues" evidence="3">
    <location>
        <begin position="471"/>
        <end position="482"/>
    </location>
</feature>
<keyword evidence="1" id="KW-0547">Nucleotide-binding</keyword>
<feature type="region of interest" description="Disordered" evidence="3">
    <location>
        <begin position="1"/>
        <end position="387"/>
    </location>
</feature>
<proteinExistence type="predicted"/>
<dbReference type="Gene3D" id="1.10.510.10">
    <property type="entry name" value="Transferase(Phosphotransferase) domain 1"/>
    <property type="match status" value="1"/>
</dbReference>
<feature type="compositionally biased region" description="Acidic residues" evidence="3">
    <location>
        <begin position="251"/>
        <end position="260"/>
    </location>
</feature>
<keyword evidence="2" id="KW-0067">ATP-binding</keyword>
<dbReference type="Gene3D" id="3.30.200.20">
    <property type="entry name" value="Phosphorylase Kinase, domain 1"/>
    <property type="match status" value="1"/>
</dbReference>
<feature type="region of interest" description="Disordered" evidence="3">
    <location>
        <begin position="1096"/>
        <end position="1147"/>
    </location>
</feature>
<dbReference type="SMART" id="SM00220">
    <property type="entry name" value="S_TKc"/>
    <property type="match status" value="1"/>
</dbReference>
<organism evidence="5">
    <name type="scientific">Psilocybe cubensis</name>
    <name type="common">Psychedelic mushroom</name>
    <name type="synonym">Stropharia cubensis</name>
    <dbReference type="NCBI Taxonomy" id="181762"/>
    <lineage>
        <taxon>Eukaryota</taxon>
        <taxon>Fungi</taxon>
        <taxon>Dikarya</taxon>
        <taxon>Basidiomycota</taxon>
        <taxon>Agaricomycotina</taxon>
        <taxon>Agaricomycetes</taxon>
        <taxon>Agaricomycetidae</taxon>
        <taxon>Agaricales</taxon>
        <taxon>Agaricineae</taxon>
        <taxon>Strophariaceae</taxon>
        <taxon>Psilocybe</taxon>
    </lineage>
</organism>
<evidence type="ECO:0000256" key="1">
    <source>
        <dbReference type="ARBA" id="ARBA00022741"/>
    </source>
</evidence>
<dbReference type="InterPro" id="IPR008271">
    <property type="entry name" value="Ser/Thr_kinase_AS"/>
</dbReference>
<feature type="compositionally biased region" description="Pro residues" evidence="3">
    <location>
        <begin position="62"/>
        <end position="74"/>
    </location>
</feature>
<feature type="region of interest" description="Disordered" evidence="3">
    <location>
        <begin position="419"/>
        <end position="483"/>
    </location>
</feature>
<dbReference type="PROSITE" id="PS50011">
    <property type="entry name" value="PROTEIN_KINASE_DOM"/>
    <property type="match status" value="1"/>
</dbReference>
<name>A0A8H7XZU6_PSICU</name>
<feature type="compositionally biased region" description="Low complexity" evidence="3">
    <location>
        <begin position="279"/>
        <end position="302"/>
    </location>
</feature>
<dbReference type="OrthoDB" id="289250at2759"/>
<gene>
    <name evidence="5" type="ORF">JR316_003132</name>
</gene>
<feature type="compositionally biased region" description="Polar residues" evidence="3">
    <location>
        <begin position="659"/>
        <end position="675"/>
    </location>
</feature>
<accession>A0A8H7XZU6</accession>
<dbReference type="PROSITE" id="PS00108">
    <property type="entry name" value="PROTEIN_KINASE_ST"/>
    <property type="match status" value="1"/>
</dbReference>
<dbReference type="GO" id="GO:0004674">
    <property type="term" value="F:protein serine/threonine kinase activity"/>
    <property type="evidence" value="ECO:0007669"/>
    <property type="project" value="TreeGrafter"/>
</dbReference>
<feature type="region of interest" description="Disordered" evidence="3">
    <location>
        <begin position="632"/>
        <end position="675"/>
    </location>
</feature>
<dbReference type="EMBL" id="JAFIQS010000003">
    <property type="protein sequence ID" value="KAG5171055.1"/>
    <property type="molecule type" value="Genomic_DNA"/>
</dbReference>
<evidence type="ECO:0000256" key="2">
    <source>
        <dbReference type="ARBA" id="ARBA00022840"/>
    </source>
</evidence>
<dbReference type="AlphaFoldDB" id="A0A8H7XZU6"/>
<feature type="compositionally biased region" description="Basic and acidic residues" evidence="3">
    <location>
        <begin position="432"/>
        <end position="455"/>
    </location>
</feature>
<feature type="domain" description="Protein kinase" evidence="4">
    <location>
        <begin position="628"/>
        <end position="1018"/>
    </location>
</feature>
<dbReference type="SUPFAM" id="SSF56112">
    <property type="entry name" value="Protein kinase-like (PK-like)"/>
    <property type="match status" value="1"/>
</dbReference>
<feature type="compositionally biased region" description="Basic and acidic residues" evidence="3">
    <location>
        <begin position="179"/>
        <end position="189"/>
    </location>
</feature>
<comment type="caution">
    <text evidence="5">The sequence shown here is derived from an EMBL/GenBank/DDBJ whole genome shotgun (WGS) entry which is preliminary data.</text>
</comment>
<dbReference type="GO" id="GO:0005737">
    <property type="term" value="C:cytoplasm"/>
    <property type="evidence" value="ECO:0007669"/>
    <property type="project" value="TreeGrafter"/>
</dbReference>
<dbReference type="GO" id="GO:0005524">
    <property type="term" value="F:ATP binding"/>
    <property type="evidence" value="ECO:0007669"/>
    <property type="project" value="UniProtKB-KW"/>
</dbReference>
<sequence>MASSHLECPAATGGSSLRSRSSGSSTSSLSSTFSDLTSSTSASSSSPPNLKTNAFFAWPFSTRPPSPTPHPPATPAQSKPRSLTAEFFGTPVRPPSPPASSISTKHTGATPHLSRIFPSRYTSVSERSPDFSLNILNLDSVTDETPKFNGHVRTPSTGSSSSFSSSSFHEPRLPTPPPSHERTPQRDDTLMQGDFPPTPRQEEGDSYDELTPRPADRQPGLLRFERDLILERQARQQKLSQTPKPPSPEPVDYEDVENVDEEPRPGSIISLPSPEHPSSHLPISPLSLTFTIASPSPSLSSRPPDRGTPTPTNDYSTSSAALKSSHLGSPDFKPLPSPPPSSDGHDLSHTPSGALADSITTQTPPHSSSLSSVPLPPPAKDADNHTQVPKLRLLRSLGHGAFSAVWLAEDLSRVPLTLVSKKSVRDLRRRASGRDKAREREREREQEREREKDEEMAMDNSVAHDGGEKLNANSSTTGSVPNRNRIREGLMNMLSFSRSATHGSGASSATSPLSSRPSPVSPNSTTGFDNSDEDAGGALSRNSSVRSAASSFKGPSRAASLRLAPPPHQQDLTLSRDSSLKKFRDRVRGTRPAYRLGRAYLDERHGEMGEPRDVDSASASVTNVSAVAAAVGGTGSGSRDGGMTVSDAGNDGGEVGLSASLSRQSSLGHASSSKGNGRLVAVKMTPRRANAADVGQGRGGAGITKQRLREEEERTRVGFVREVEVLKHISHPNITPLLAHLSTASHHILVLPYLPGGDLLGLVNNDVAWGMLGESVLRRIWCEICKAVGWMHGVGLVHRDIKLENILLTTTAFSSLTPTSPRPTLSTLPAPPAPFIKLTDFGLSRFVEIDANGEAELLSTRCGSEAYAAPELVTGGGGSGGGVYDARRTDAWACGVVLYALVGRQLPFGEGVVVGGSMATGSKIGGERGKDGGVGRRATAADRRHWLMRIAKGEWEWPGGDDVADEGDDDDDVRDLEHELVGARLCKSRGARRIVSRLLVRDPKKRARVGDLWDDAWMQGGEDEAWWREKEMRMRMMRMEEDNAEIEDWVSRRARQQQQQQLDVDGMTDDSWSFYGPDDSSWRDLELYDTSSSHLGLRINGEDMDGEDGRLEDEREEEQEEDDEDEEEGGCLFDHEGIDSITRQEVI</sequence>
<feature type="compositionally biased region" description="Polar residues" evidence="3">
    <location>
        <begin position="309"/>
        <end position="322"/>
    </location>
</feature>
<feature type="compositionally biased region" description="Low complexity" evidence="3">
    <location>
        <begin position="10"/>
        <end position="46"/>
    </location>
</feature>
<feature type="compositionally biased region" description="Basic and acidic residues" evidence="3">
    <location>
        <begin position="223"/>
        <end position="234"/>
    </location>
</feature>